<keyword evidence="3" id="KW-1185">Reference proteome</keyword>
<reference evidence="2 3" key="1">
    <citation type="journal article" date="2017" name="Nature">
        <title>The Apostasia genome and the evolution of orchids.</title>
        <authorList>
            <person name="Zhang G.Q."/>
            <person name="Liu K.W."/>
            <person name="Li Z."/>
            <person name="Lohaus R."/>
            <person name="Hsiao Y.Y."/>
            <person name="Niu S.C."/>
            <person name="Wang J.Y."/>
            <person name="Lin Y.C."/>
            <person name="Xu Q."/>
            <person name="Chen L.J."/>
            <person name="Yoshida K."/>
            <person name="Fujiwara S."/>
            <person name="Wang Z.W."/>
            <person name="Zhang Y.Q."/>
            <person name="Mitsuda N."/>
            <person name="Wang M."/>
            <person name="Liu G.H."/>
            <person name="Pecoraro L."/>
            <person name="Huang H.X."/>
            <person name="Xiao X.J."/>
            <person name="Lin M."/>
            <person name="Wu X.Y."/>
            <person name="Wu W.L."/>
            <person name="Chen Y.Y."/>
            <person name="Chang S.B."/>
            <person name="Sakamoto S."/>
            <person name="Ohme-Takagi M."/>
            <person name="Yagi M."/>
            <person name="Zeng S.J."/>
            <person name="Shen C.Y."/>
            <person name="Yeh C.M."/>
            <person name="Luo Y.B."/>
            <person name="Tsai W.C."/>
            <person name="Van de Peer Y."/>
            <person name="Liu Z.J."/>
        </authorList>
    </citation>
    <scope>NUCLEOTIDE SEQUENCE [LARGE SCALE GENOMIC DNA]</scope>
    <source>
        <strain evidence="3">cv. Shenzhen</strain>
        <tissue evidence="2">Stem</tissue>
    </source>
</reference>
<feature type="chain" id="PRO_5014110993" evidence="1">
    <location>
        <begin position="24"/>
        <end position="150"/>
    </location>
</feature>
<evidence type="ECO:0000313" key="3">
    <source>
        <dbReference type="Proteomes" id="UP000236161"/>
    </source>
</evidence>
<evidence type="ECO:0000313" key="2">
    <source>
        <dbReference type="EMBL" id="PKA54831.1"/>
    </source>
</evidence>
<evidence type="ECO:0000256" key="1">
    <source>
        <dbReference type="SAM" id="SignalP"/>
    </source>
</evidence>
<gene>
    <name evidence="2" type="ORF">AXF42_Ash000666</name>
</gene>
<feature type="signal peptide" evidence="1">
    <location>
        <begin position="1"/>
        <end position="23"/>
    </location>
</feature>
<proteinExistence type="predicted"/>
<name>A0A2I0AGZ3_9ASPA</name>
<organism evidence="2 3">
    <name type="scientific">Apostasia shenzhenica</name>
    <dbReference type="NCBI Taxonomy" id="1088818"/>
    <lineage>
        <taxon>Eukaryota</taxon>
        <taxon>Viridiplantae</taxon>
        <taxon>Streptophyta</taxon>
        <taxon>Embryophyta</taxon>
        <taxon>Tracheophyta</taxon>
        <taxon>Spermatophyta</taxon>
        <taxon>Magnoliopsida</taxon>
        <taxon>Liliopsida</taxon>
        <taxon>Asparagales</taxon>
        <taxon>Orchidaceae</taxon>
        <taxon>Apostasioideae</taxon>
        <taxon>Apostasia</taxon>
    </lineage>
</organism>
<dbReference type="Proteomes" id="UP000236161">
    <property type="component" value="Unassembled WGS sequence"/>
</dbReference>
<keyword evidence="1" id="KW-0732">Signal</keyword>
<protein>
    <submittedName>
        <fullName evidence="2">Uncharacterized protein</fullName>
    </submittedName>
</protein>
<dbReference type="EMBL" id="KZ451982">
    <property type="protein sequence ID" value="PKA54831.1"/>
    <property type="molecule type" value="Genomic_DNA"/>
</dbReference>
<dbReference type="AlphaFoldDB" id="A0A2I0AGZ3"/>
<accession>A0A2I0AGZ3</accession>
<sequence>MASNSRLLLLLLLFTAMVAIAAAQPSVHRIATPLELRRLTQFLESSSSLLNTGIAQSRLLAATGVMLGGIRVLLASVEGASNVRRFHIELVANYVIDFTIGTDGLLRTFTIKPGGMAMATIIVLNGNFNQAVMEQLSEFFPLRQPLEKDH</sequence>